<accession>A0A9P7K4Y2</accession>
<proteinExistence type="predicted"/>
<name>A0A9P7K4Y2_9AGAR</name>
<dbReference type="EMBL" id="JABCKI010005915">
    <property type="protein sequence ID" value="KAG5636584.1"/>
    <property type="molecule type" value="Genomic_DNA"/>
</dbReference>
<keyword evidence="2" id="KW-1185">Reference proteome</keyword>
<dbReference type="AlphaFoldDB" id="A0A9P7K4Y2"/>
<evidence type="ECO:0000313" key="2">
    <source>
        <dbReference type="Proteomes" id="UP000717328"/>
    </source>
</evidence>
<sequence>MPRIGTCEGWEPNLLECSLVELEDPFAEKIEVDNIGKSNDWDNMLGLDSKPKLEQPTFQVFE</sequence>
<reference evidence="1" key="2">
    <citation type="submission" date="2021-10" db="EMBL/GenBank/DDBJ databases">
        <title>Phylogenomics reveals ancestral predisposition of the termite-cultivated fungus Termitomyces towards a domesticated lifestyle.</title>
        <authorList>
            <person name="Auxier B."/>
            <person name="Grum-Grzhimaylo A."/>
            <person name="Cardenas M.E."/>
            <person name="Lodge J.D."/>
            <person name="Laessoe T."/>
            <person name="Pedersen O."/>
            <person name="Smith M.E."/>
            <person name="Kuyper T.W."/>
            <person name="Franco-Molano E.A."/>
            <person name="Baroni T.J."/>
            <person name="Aanen D.K."/>
        </authorList>
    </citation>
    <scope>NUCLEOTIDE SEQUENCE</scope>
    <source>
        <strain evidence="1">D49</strain>
    </source>
</reference>
<dbReference type="Proteomes" id="UP000717328">
    <property type="component" value="Unassembled WGS sequence"/>
</dbReference>
<gene>
    <name evidence="1" type="ORF">H0H81_007555</name>
</gene>
<evidence type="ECO:0000313" key="1">
    <source>
        <dbReference type="EMBL" id="KAG5636584.1"/>
    </source>
</evidence>
<protein>
    <submittedName>
        <fullName evidence="1">Uncharacterized protein</fullName>
    </submittedName>
</protein>
<comment type="caution">
    <text evidence="1">The sequence shown here is derived from an EMBL/GenBank/DDBJ whole genome shotgun (WGS) entry which is preliminary data.</text>
</comment>
<reference evidence="1" key="1">
    <citation type="submission" date="2021-02" db="EMBL/GenBank/DDBJ databases">
        <authorList>
            <person name="Nieuwenhuis M."/>
            <person name="Van De Peppel L.J.J."/>
        </authorList>
    </citation>
    <scope>NUCLEOTIDE SEQUENCE</scope>
    <source>
        <strain evidence="1">D49</strain>
    </source>
</reference>
<organism evidence="1 2">
    <name type="scientific">Sphagnurus paluster</name>
    <dbReference type="NCBI Taxonomy" id="117069"/>
    <lineage>
        <taxon>Eukaryota</taxon>
        <taxon>Fungi</taxon>
        <taxon>Dikarya</taxon>
        <taxon>Basidiomycota</taxon>
        <taxon>Agaricomycotina</taxon>
        <taxon>Agaricomycetes</taxon>
        <taxon>Agaricomycetidae</taxon>
        <taxon>Agaricales</taxon>
        <taxon>Tricholomatineae</taxon>
        <taxon>Lyophyllaceae</taxon>
        <taxon>Sphagnurus</taxon>
    </lineage>
</organism>